<reference evidence="1" key="1">
    <citation type="submission" date="2023-04" db="EMBL/GenBank/DDBJ databases">
        <title>Assessment of the microbiological origin of a defect in Grana Padano cheese.</title>
        <authorList>
            <person name="Zago M."/>
            <person name="Rossetti L."/>
            <person name="Bonvini B."/>
            <person name="Carminati D."/>
            <person name="Giraffa G."/>
        </authorList>
    </citation>
    <scope>NUCLEOTIDE SEQUENCE</scope>
    <source>
        <strain evidence="1">4990</strain>
    </source>
</reference>
<dbReference type="Proteomes" id="UP001182303">
    <property type="component" value="Unassembled WGS sequence"/>
</dbReference>
<gene>
    <name evidence="1" type="ORF">P9J83_17590</name>
</gene>
<protein>
    <submittedName>
        <fullName evidence="1">Uncharacterized protein</fullName>
    </submittedName>
</protein>
<dbReference type="EMBL" id="JARUIS010000041">
    <property type="protein sequence ID" value="MDS1005281.1"/>
    <property type="molecule type" value="Genomic_DNA"/>
</dbReference>
<evidence type="ECO:0000313" key="2">
    <source>
        <dbReference type="Proteomes" id="UP001182303"/>
    </source>
</evidence>
<dbReference type="RefSeq" id="WP_310944582.1">
    <property type="nucleotide sequence ID" value="NZ_JARUIS010000041.1"/>
</dbReference>
<name>A0AAE4FQC8_CLOSG</name>
<comment type="caution">
    <text evidence="1">The sequence shown here is derived from an EMBL/GenBank/DDBJ whole genome shotgun (WGS) entry which is preliminary data.</text>
</comment>
<dbReference type="Gene3D" id="1.10.3290.10">
    <property type="entry name" value="Fido-like domain"/>
    <property type="match status" value="1"/>
</dbReference>
<sequence length="137" mass="15860">MLFTSIKQYSDINSHMDIKKFIFIVEKILPDFVFNTGSLEENPFTFPEVQTLLDGIIVGGHRVSDEQQIYDLRSSWEYLFELVKKDDFQLNKETFNNINIKVAINEALVSGKFRDSQVRIGGTDYIPPKAEELDLSY</sequence>
<dbReference type="AlphaFoldDB" id="A0AAE4FQC8"/>
<dbReference type="InterPro" id="IPR036597">
    <property type="entry name" value="Fido-like_dom_sf"/>
</dbReference>
<proteinExistence type="predicted"/>
<organism evidence="1 2">
    <name type="scientific">Clostridium sporogenes</name>
    <dbReference type="NCBI Taxonomy" id="1509"/>
    <lineage>
        <taxon>Bacteria</taxon>
        <taxon>Bacillati</taxon>
        <taxon>Bacillota</taxon>
        <taxon>Clostridia</taxon>
        <taxon>Eubacteriales</taxon>
        <taxon>Clostridiaceae</taxon>
        <taxon>Clostridium</taxon>
    </lineage>
</organism>
<evidence type="ECO:0000313" key="1">
    <source>
        <dbReference type="EMBL" id="MDS1005281.1"/>
    </source>
</evidence>
<accession>A0AAE4FQC8</accession>